<comment type="similarity">
    <text evidence="2 9">Belongs to the V-ATPase proteolipid subunit family.</text>
</comment>
<protein>
    <recommendedName>
        <fullName evidence="9">V-type proton ATPase proteolipid subunit</fullName>
    </recommendedName>
</protein>
<name>A0A7S0C743_9STRA</name>
<dbReference type="Gene3D" id="1.20.120.610">
    <property type="entry name" value="lithium bound rotor ring of v- atpase"/>
    <property type="match status" value="2"/>
</dbReference>
<evidence type="ECO:0000256" key="3">
    <source>
        <dbReference type="ARBA" id="ARBA00022448"/>
    </source>
</evidence>
<dbReference type="InterPro" id="IPR002379">
    <property type="entry name" value="ATPase_proteolipid_c-like_dom"/>
</dbReference>
<evidence type="ECO:0000256" key="8">
    <source>
        <dbReference type="ARBA" id="ARBA00023136"/>
    </source>
</evidence>
<keyword evidence="7 9" id="KW-0406">Ion transport</keyword>
<dbReference type="Pfam" id="PF00137">
    <property type="entry name" value="ATP-synt_C"/>
    <property type="match status" value="2"/>
</dbReference>
<evidence type="ECO:0000256" key="9">
    <source>
        <dbReference type="RuleBase" id="RU363060"/>
    </source>
</evidence>
<feature type="domain" description="V-ATPase proteolipid subunit C-like" evidence="11">
    <location>
        <begin position="25"/>
        <end position="84"/>
    </location>
</feature>
<dbReference type="PANTHER" id="PTHR10263">
    <property type="entry name" value="V-TYPE PROTON ATPASE PROTEOLIPID SUBUNIT"/>
    <property type="match status" value="1"/>
</dbReference>
<evidence type="ECO:0000259" key="11">
    <source>
        <dbReference type="Pfam" id="PF00137"/>
    </source>
</evidence>
<feature type="transmembrane region" description="Helical" evidence="9">
    <location>
        <begin position="20"/>
        <end position="43"/>
    </location>
</feature>
<feature type="region of interest" description="Disordered" evidence="10">
    <location>
        <begin position="151"/>
        <end position="171"/>
    </location>
</feature>
<dbReference type="InterPro" id="IPR000245">
    <property type="entry name" value="ATPase_proteolipid_csu"/>
</dbReference>
<dbReference type="GO" id="GO:0046961">
    <property type="term" value="F:proton-transporting ATPase activity, rotational mechanism"/>
    <property type="evidence" value="ECO:0007669"/>
    <property type="project" value="InterPro"/>
</dbReference>
<keyword evidence="5 9" id="KW-0375">Hydrogen ion transport</keyword>
<evidence type="ECO:0000256" key="4">
    <source>
        <dbReference type="ARBA" id="ARBA00022692"/>
    </source>
</evidence>
<dbReference type="PRINTS" id="PR00122">
    <property type="entry name" value="VACATPASE"/>
</dbReference>
<dbReference type="CDD" id="cd18175">
    <property type="entry name" value="ATP-synt_Vo_c_ATP6C_rpt1"/>
    <property type="match status" value="1"/>
</dbReference>
<dbReference type="CDD" id="cd18176">
    <property type="entry name" value="ATP-synt_Vo_c_ATP6C_rpt2"/>
    <property type="match status" value="1"/>
</dbReference>
<feature type="domain" description="V-ATPase proteolipid subunit C-like" evidence="11">
    <location>
        <begin position="172"/>
        <end position="203"/>
    </location>
</feature>
<evidence type="ECO:0000313" key="12">
    <source>
        <dbReference type="EMBL" id="CAD8414972.1"/>
    </source>
</evidence>
<gene>
    <name evidence="12" type="ORF">PINE0816_LOCUS11107</name>
</gene>
<evidence type="ECO:0000256" key="2">
    <source>
        <dbReference type="ARBA" id="ARBA00007296"/>
    </source>
</evidence>
<evidence type="ECO:0000256" key="5">
    <source>
        <dbReference type="ARBA" id="ARBA00022781"/>
    </source>
</evidence>
<dbReference type="GO" id="GO:0033179">
    <property type="term" value="C:proton-transporting V-type ATPase, V0 domain"/>
    <property type="evidence" value="ECO:0007669"/>
    <property type="project" value="InterPro"/>
</dbReference>
<evidence type="ECO:0000256" key="10">
    <source>
        <dbReference type="SAM" id="MobiDB-lite"/>
    </source>
</evidence>
<evidence type="ECO:0000256" key="7">
    <source>
        <dbReference type="ARBA" id="ARBA00023065"/>
    </source>
</evidence>
<accession>A0A7S0C743</accession>
<dbReference type="EMBL" id="HBEL01023708">
    <property type="protein sequence ID" value="CAD8414972.1"/>
    <property type="molecule type" value="Transcribed_RNA"/>
</dbReference>
<feature type="transmembrane region" description="Helical" evidence="9">
    <location>
        <begin position="105"/>
        <end position="129"/>
    </location>
</feature>
<comment type="subcellular location">
    <subcellularLocation>
        <location evidence="1">Membrane</location>
        <topology evidence="1">Multi-pass membrane protein</topology>
    </subcellularLocation>
    <subcellularLocation>
        <location evidence="9">Vacuole membrane</location>
        <topology evidence="9">Multi-pass membrane protein</topology>
    </subcellularLocation>
</comment>
<reference evidence="12" key="1">
    <citation type="submission" date="2021-01" db="EMBL/GenBank/DDBJ databases">
        <authorList>
            <person name="Corre E."/>
            <person name="Pelletier E."/>
            <person name="Niang G."/>
            <person name="Scheremetjew M."/>
            <person name="Finn R."/>
            <person name="Kale V."/>
            <person name="Holt S."/>
            <person name="Cochrane G."/>
            <person name="Meng A."/>
            <person name="Brown T."/>
            <person name="Cohen L."/>
        </authorList>
    </citation>
    <scope>NUCLEOTIDE SEQUENCE</scope>
    <source>
        <strain evidence="12">CCAP1064/1</strain>
    </source>
</reference>
<evidence type="ECO:0000256" key="1">
    <source>
        <dbReference type="ARBA" id="ARBA00004141"/>
    </source>
</evidence>
<evidence type="ECO:0000256" key="6">
    <source>
        <dbReference type="ARBA" id="ARBA00022989"/>
    </source>
</evidence>
<dbReference type="NCBIfam" id="TIGR01100">
    <property type="entry name" value="V_ATP_synt_C"/>
    <property type="match status" value="1"/>
</dbReference>
<proteinExistence type="inferred from homology"/>
<keyword evidence="4 9" id="KW-0812">Transmembrane</keyword>
<organism evidence="12">
    <name type="scientific">Proboscia inermis</name>
    <dbReference type="NCBI Taxonomy" id="420281"/>
    <lineage>
        <taxon>Eukaryota</taxon>
        <taxon>Sar</taxon>
        <taxon>Stramenopiles</taxon>
        <taxon>Ochrophyta</taxon>
        <taxon>Bacillariophyta</taxon>
        <taxon>Coscinodiscophyceae</taxon>
        <taxon>Rhizosoleniophycidae</taxon>
        <taxon>Rhizosoleniales</taxon>
        <taxon>Rhizosoleniaceae</taxon>
        <taxon>Proboscia</taxon>
    </lineage>
</organism>
<keyword evidence="8 9" id="KW-0472">Membrane</keyword>
<dbReference type="AlphaFoldDB" id="A0A7S0C743"/>
<keyword evidence="9" id="KW-0926">Vacuole</keyword>
<keyword evidence="3 9" id="KW-0813">Transport</keyword>
<dbReference type="SUPFAM" id="SSF81333">
    <property type="entry name" value="F1F0 ATP synthase subunit C"/>
    <property type="match status" value="2"/>
</dbReference>
<dbReference type="GO" id="GO:0005774">
    <property type="term" value="C:vacuolar membrane"/>
    <property type="evidence" value="ECO:0007669"/>
    <property type="project" value="UniProtKB-SubCell"/>
</dbReference>
<dbReference type="InterPro" id="IPR011555">
    <property type="entry name" value="ATPase_proteolipid_su_C_euk"/>
</dbReference>
<keyword evidence="6 9" id="KW-1133">Transmembrane helix</keyword>
<feature type="transmembrane region" description="Helical" evidence="9">
    <location>
        <begin position="64"/>
        <end position="85"/>
    </location>
</feature>
<sequence length="213" mass="22200">MERFLEDQAELPVQCPSWAVSIGYLGVASAAVLSNFGSAWGTWKAGVSLVHTGIRHPGSVMKNVIPIVMAGVIGIYGLIVAVILAESIPKPNLKRENLYSVYTAMAHLSAGLCTGISGLVAGGCIGIVGDYGVRAVGYRASNITLFPGSSEKAGYSSIPDSDEGGGGQEVSGTEDQNKLFVGMLIMLIFSEALALYGLIVALIVSQHTYTCAE</sequence>
<feature type="transmembrane region" description="Helical" evidence="9">
    <location>
        <begin position="179"/>
        <end position="204"/>
    </location>
</feature>
<dbReference type="InterPro" id="IPR035921">
    <property type="entry name" value="F/V-ATP_Csub_sf"/>
</dbReference>